<dbReference type="PANTHER" id="PTHR30519">
    <property type="entry name" value="5-METHYLTETRAHYDROPTEROYLTRIGLUTAMATE--HOMOCYSTEINE METHYLTRANSFERASE"/>
    <property type="match status" value="1"/>
</dbReference>
<organism evidence="16 17">
    <name type="scientific">Listeria immobilis</name>
    <dbReference type="NCBI Taxonomy" id="2713502"/>
    <lineage>
        <taxon>Bacteria</taxon>
        <taxon>Bacillati</taxon>
        <taxon>Bacillota</taxon>
        <taxon>Bacilli</taxon>
        <taxon>Bacillales</taxon>
        <taxon>Listeriaceae</taxon>
        <taxon>Listeria</taxon>
    </lineage>
</organism>
<dbReference type="PIRSF" id="PIRSF000382">
    <property type="entry name" value="MeTrfase_B12_ind"/>
    <property type="match status" value="1"/>
</dbReference>
<dbReference type="EMBL" id="JAASTW010000003">
    <property type="protein sequence ID" value="MBC1487960.1"/>
    <property type="molecule type" value="Genomic_DNA"/>
</dbReference>
<feature type="binding site" evidence="10">
    <location>
        <position position="490"/>
    </location>
    <ligand>
        <name>L-homocysteine</name>
        <dbReference type="ChEBI" id="CHEBI:58199"/>
    </ligand>
</feature>
<dbReference type="InterPro" id="IPR038071">
    <property type="entry name" value="UROD/MetE-like_sf"/>
</dbReference>
<evidence type="ECO:0000259" key="14">
    <source>
        <dbReference type="Pfam" id="PF01717"/>
    </source>
</evidence>
<keyword evidence="8 10" id="KW-0862">Zinc</keyword>
<dbReference type="NCBIfam" id="TIGR01371">
    <property type="entry name" value="met_syn_B12ind"/>
    <property type="match status" value="1"/>
</dbReference>
<evidence type="ECO:0000256" key="2">
    <source>
        <dbReference type="ARBA" id="ARBA00004681"/>
    </source>
</evidence>
<feature type="domain" description="Cobalamin-independent methionine synthase MetE N-terminal" evidence="15">
    <location>
        <begin position="6"/>
        <end position="314"/>
    </location>
</feature>
<evidence type="ECO:0000256" key="11">
    <source>
        <dbReference type="PIRSR" id="PIRSR000382-1"/>
    </source>
</evidence>
<evidence type="ECO:0000256" key="1">
    <source>
        <dbReference type="ARBA" id="ARBA00002777"/>
    </source>
</evidence>
<keyword evidence="10" id="KW-0677">Repeat</keyword>
<comment type="function">
    <text evidence="1 10">Catalyzes the transfer of a methyl group from 5-methyltetrahydrofolate to homocysteine resulting in methionine formation.</text>
</comment>
<dbReference type="CDD" id="cd03312">
    <property type="entry name" value="CIMS_N_terminal_like"/>
    <property type="match status" value="1"/>
</dbReference>
<feature type="binding site" evidence="11">
    <location>
        <position position="21"/>
    </location>
    <ligand>
        <name>5-methyltetrahydropteroyltri-L-glutamate</name>
        <dbReference type="ChEBI" id="CHEBI:58207"/>
    </ligand>
</feature>
<dbReference type="InterPro" id="IPR002629">
    <property type="entry name" value="Met_Synth_C/arc"/>
</dbReference>
<dbReference type="AlphaFoldDB" id="A0A7X0X5P2"/>
<dbReference type="InterPro" id="IPR006276">
    <property type="entry name" value="Cobalamin-indep_Met_synthase"/>
</dbReference>
<feature type="binding site" evidence="10">
    <location>
        <position position="114"/>
    </location>
    <ligand>
        <name>5-methyltetrahydropteroyltri-L-glutamate</name>
        <dbReference type="ChEBI" id="CHEBI:58207"/>
    </ligand>
</feature>
<feature type="binding site" evidence="12">
    <location>
        <position position="732"/>
    </location>
    <ligand>
        <name>Zn(2+)</name>
        <dbReference type="ChEBI" id="CHEBI:29105"/>
        <label>1</label>
        <note>catalytic</note>
    </ligand>
</feature>
<dbReference type="Pfam" id="PF08267">
    <property type="entry name" value="Meth_synt_1"/>
    <property type="match status" value="1"/>
</dbReference>
<protein>
    <recommendedName>
        <fullName evidence="10">5-methyltetrahydropteroyltriglutamate--homocysteine methyltransferase</fullName>
        <ecNumber evidence="10">2.1.1.14</ecNumber>
    </recommendedName>
    <alternativeName>
        <fullName evidence="10">Cobalamin-independent methionine synthase</fullName>
    </alternativeName>
    <alternativeName>
        <fullName evidence="10">Methionine synthase, vitamin-B12 independent isozyme</fullName>
    </alternativeName>
</protein>
<name>A0A7X0X5P2_9LIST</name>
<feature type="binding site" evidence="10">
    <location>
        <position position="605"/>
    </location>
    <ligand>
        <name>L-homocysteine</name>
        <dbReference type="ChEBI" id="CHEBI:58199"/>
    </ligand>
</feature>
<evidence type="ECO:0000256" key="13">
    <source>
        <dbReference type="PIRSR" id="PIRSR000382-3"/>
    </source>
</evidence>
<feature type="binding site" evidence="10">
    <location>
        <begin position="18"/>
        <end position="21"/>
    </location>
    <ligand>
        <name>5-methyltetrahydropteroyltri-L-glutamate</name>
        <dbReference type="ChEBI" id="CHEBI:58207"/>
    </ligand>
</feature>
<feature type="binding site" evidence="10">
    <location>
        <position position="649"/>
    </location>
    <ligand>
        <name>Zn(2+)</name>
        <dbReference type="ChEBI" id="CHEBI:29105"/>
        <note>catalytic</note>
    </ligand>
</feature>
<dbReference type="GO" id="GO:0009086">
    <property type="term" value="P:methionine biosynthetic process"/>
    <property type="evidence" value="ECO:0007669"/>
    <property type="project" value="UniProtKB-UniRule"/>
</dbReference>
<dbReference type="InterPro" id="IPR013215">
    <property type="entry name" value="Cbl-indep_Met_Synth_N"/>
</dbReference>
<evidence type="ECO:0000256" key="6">
    <source>
        <dbReference type="ARBA" id="ARBA00022679"/>
    </source>
</evidence>
<dbReference type="EC" id="2.1.1.14" evidence="10"/>
<evidence type="ECO:0000256" key="7">
    <source>
        <dbReference type="ARBA" id="ARBA00022723"/>
    </source>
</evidence>
<feature type="binding site" evidence="10 11">
    <location>
        <position position="605"/>
    </location>
    <ligand>
        <name>L-methionine</name>
        <dbReference type="ChEBI" id="CHEBI:57844"/>
    </ligand>
</feature>
<gene>
    <name evidence="10 16" type="primary">metE</name>
    <name evidence="16" type="ORF">HCJ38_02905</name>
</gene>
<keyword evidence="4 10" id="KW-0489">Methyltransferase</keyword>
<dbReference type="Gene3D" id="3.20.20.210">
    <property type="match status" value="2"/>
</dbReference>
<feature type="binding site" evidence="10 11">
    <location>
        <position position="567"/>
    </location>
    <ligand>
        <name>5-methyltetrahydropteroyltri-L-glutamate</name>
        <dbReference type="ChEBI" id="CHEBI:58207"/>
    </ligand>
</feature>
<feature type="binding site" evidence="10">
    <location>
        <begin position="437"/>
        <end position="439"/>
    </location>
    <ligand>
        <name>L-homocysteine</name>
        <dbReference type="ChEBI" id="CHEBI:58199"/>
    </ligand>
</feature>
<dbReference type="CDD" id="cd03311">
    <property type="entry name" value="CIMS_C_terminal_like"/>
    <property type="match status" value="1"/>
</dbReference>
<dbReference type="RefSeq" id="WP_185380590.1">
    <property type="nucleotide sequence ID" value="NZ_JAASTW010000003.1"/>
</dbReference>
<feature type="binding site" evidence="10">
    <location>
        <position position="647"/>
    </location>
    <ligand>
        <name>Zn(2+)</name>
        <dbReference type="ChEBI" id="CHEBI:29105"/>
        <note>catalytic</note>
    </ligand>
</feature>
<comment type="cofactor">
    <cofactor evidence="10">
        <name>Zn(2+)</name>
        <dbReference type="ChEBI" id="CHEBI:29105"/>
    </cofactor>
    <text evidence="10">Binds 1 zinc ion per subunit.</text>
</comment>
<evidence type="ECO:0000313" key="16">
    <source>
        <dbReference type="EMBL" id="MBC1487960.1"/>
    </source>
</evidence>
<accession>A0A7X0X5P2</accession>
<keyword evidence="5 10" id="KW-0028">Amino-acid biosynthesis</keyword>
<comment type="caution">
    <text evidence="10">Lacks conserved residue(s) required for the propagation of feature annotation.</text>
</comment>
<evidence type="ECO:0000256" key="9">
    <source>
        <dbReference type="ARBA" id="ARBA00023167"/>
    </source>
</evidence>
<feature type="binding site" evidence="12">
    <location>
        <position position="647"/>
    </location>
    <ligand>
        <name>Zn(2+)</name>
        <dbReference type="ChEBI" id="CHEBI:29105"/>
        <label>1</label>
        <note>catalytic</note>
    </ligand>
</feature>
<feature type="binding site" evidence="10">
    <location>
        <position position="732"/>
    </location>
    <ligand>
        <name>Zn(2+)</name>
        <dbReference type="ChEBI" id="CHEBI:29105"/>
        <note>catalytic</note>
    </ligand>
</feature>
<comment type="pathway">
    <text evidence="2 10">Amino-acid biosynthesis; L-methionine biosynthesis via de novo pathway; L-methionine from L-homocysteine (MetE route): step 1/1.</text>
</comment>
<comment type="caution">
    <text evidence="16">The sequence shown here is derived from an EMBL/GenBank/DDBJ whole genome shotgun (WGS) entry which is preliminary data.</text>
</comment>
<feature type="binding site" evidence="10 11">
    <location>
        <position position="490"/>
    </location>
    <ligand>
        <name>L-methionine</name>
        <dbReference type="ChEBI" id="CHEBI:57844"/>
    </ligand>
</feature>
<dbReference type="HAMAP" id="MF_00172">
    <property type="entry name" value="Meth_synth"/>
    <property type="match status" value="1"/>
</dbReference>
<feature type="binding site" evidence="12">
    <location>
        <position position="649"/>
    </location>
    <ligand>
        <name>Zn(2+)</name>
        <dbReference type="ChEBI" id="CHEBI:29105"/>
        <label>1</label>
        <note>catalytic</note>
    </ligand>
</feature>
<feature type="binding site" evidence="10">
    <location>
        <position position="611"/>
    </location>
    <ligand>
        <name>5-methyltetrahydropteroyltri-L-glutamate</name>
        <dbReference type="ChEBI" id="CHEBI:58207"/>
    </ligand>
</feature>
<comment type="catalytic activity">
    <reaction evidence="10">
        <text>5-methyltetrahydropteroyltri-L-glutamate + L-homocysteine = tetrahydropteroyltri-L-glutamate + L-methionine</text>
        <dbReference type="Rhea" id="RHEA:21196"/>
        <dbReference type="ChEBI" id="CHEBI:57844"/>
        <dbReference type="ChEBI" id="CHEBI:58140"/>
        <dbReference type="ChEBI" id="CHEBI:58199"/>
        <dbReference type="ChEBI" id="CHEBI:58207"/>
        <dbReference type="EC" id="2.1.1.14"/>
    </reaction>
</comment>
<evidence type="ECO:0000259" key="15">
    <source>
        <dbReference type="Pfam" id="PF08267"/>
    </source>
</evidence>
<feature type="binding site" evidence="12">
    <location>
        <position position="671"/>
    </location>
    <ligand>
        <name>Zn(2+)</name>
        <dbReference type="ChEBI" id="CHEBI:29105"/>
        <label>1</label>
        <note>catalytic</note>
    </ligand>
</feature>
<keyword evidence="7 10" id="KW-0479">Metal-binding</keyword>
<comment type="similarity">
    <text evidence="3 10">Belongs to the vitamin-B12 independent methionine synthase family.</text>
</comment>
<dbReference type="NCBIfam" id="NF003556">
    <property type="entry name" value="PRK05222.1"/>
    <property type="match status" value="1"/>
</dbReference>
<dbReference type="GO" id="GO:0003871">
    <property type="term" value="F:5-methyltetrahydropteroyltriglutamate-homocysteine S-methyltransferase activity"/>
    <property type="evidence" value="ECO:0007669"/>
    <property type="project" value="UniProtKB-UniRule"/>
</dbReference>
<feature type="active site" description="Proton donor" evidence="10 13">
    <location>
        <position position="700"/>
    </location>
</feature>
<feature type="binding site" evidence="11">
    <location>
        <position position="119"/>
    </location>
    <ligand>
        <name>5-methyltetrahydropteroyltri-L-glutamate</name>
        <dbReference type="ChEBI" id="CHEBI:58207"/>
    </ligand>
</feature>
<dbReference type="GO" id="GO:0008270">
    <property type="term" value="F:zinc ion binding"/>
    <property type="evidence" value="ECO:0007669"/>
    <property type="project" value="InterPro"/>
</dbReference>
<evidence type="ECO:0000256" key="8">
    <source>
        <dbReference type="ARBA" id="ARBA00022833"/>
    </source>
</evidence>
<dbReference type="Pfam" id="PF01717">
    <property type="entry name" value="Meth_synt_2"/>
    <property type="match status" value="1"/>
</dbReference>
<proteinExistence type="inferred from homology"/>
<evidence type="ECO:0000256" key="12">
    <source>
        <dbReference type="PIRSR" id="PIRSR000382-2"/>
    </source>
</evidence>
<feature type="binding site" evidence="10">
    <location>
        <position position="671"/>
    </location>
    <ligand>
        <name>Zn(2+)</name>
        <dbReference type="ChEBI" id="CHEBI:29105"/>
        <note>catalytic</note>
    </ligand>
</feature>
<dbReference type="Proteomes" id="UP000561617">
    <property type="component" value="Unassembled WGS sequence"/>
</dbReference>
<keyword evidence="6 10" id="KW-0808">Transferase</keyword>
<dbReference type="SUPFAM" id="SSF51726">
    <property type="entry name" value="UROD/MetE-like"/>
    <property type="match status" value="2"/>
</dbReference>
<feature type="domain" description="Cobalamin-independent methionine synthase MetE C-terminal/archaeal" evidence="14">
    <location>
        <begin position="432"/>
        <end position="754"/>
    </location>
</feature>
<feature type="binding site" evidence="10 11">
    <location>
        <begin position="437"/>
        <end position="439"/>
    </location>
    <ligand>
        <name>L-methionine</name>
        <dbReference type="ChEBI" id="CHEBI:57844"/>
    </ligand>
</feature>
<reference evidence="16 17" key="1">
    <citation type="submission" date="2020-03" db="EMBL/GenBank/DDBJ databases">
        <title>Soil Listeria distribution.</title>
        <authorList>
            <person name="Liao J."/>
            <person name="Wiedmann M."/>
        </authorList>
    </citation>
    <scope>NUCLEOTIDE SEQUENCE [LARGE SCALE GENOMIC DNA]</scope>
    <source>
        <strain evidence="16 17">FSL L7-1554</strain>
    </source>
</reference>
<sequence length="765" mass="86689">MVKAISSNLGYPRLGEKREWKRALEKFWNGLITEQELLAETKTLRLHALKKQQEKGIDLIPVGDFSFYDQVLDTSVTFGIIPKRFQHDGGKVSLNTYFDIARGKSEAVASEMTKWFNTNYHYIVPELVDATPKVLHNRALYYYEEAKKELGIDGKPVLIGPITYLKLGKGSNAESFEALVDKFIPAYIEILTELESAGVEWVQIDEPYLATSFAKEELQLFEKVYKEFQKATPNLKIELQTYFESLDYYEEVVNLPVAAVGIDFVHDHGESLKALETYGFPADKFLAAGVVDGRNVWRSNLDEKLELLSTISNYVTDGKLIVQPSNSLLHVPVTKWSEPELDEIILGGLSFADQKLDEVVVLTKALTLGKEHVATELKEARLAVLALNESSHRNNLEVQAAIANLENIRVERDLPFAERIKLQHAWLQLPLFPTTTIGSFPQSPEVRSTRAEWLKGNISDAEYNTFIEKETARWIQIQEDLDLDVLVHGEFERTDMVEYFGQKLAGFQATKFGWVQSYGSRAVRPPLIYGDVAFTEEITVKESVYAQSLTKRPVKGMLTAPVTIINWSFVRDDIPESTVANQVGLALRKEVEALERNGIKVIQVDEPALREGLPLKRARWEKYLNDAVYSFKLTTTSVQNDTQIHTHMCYSDFDDIIETISALDADVISIETSRSHGEIISTFEEVTYDKEIGLGVYDIHSPRVPTVAEIQSNIHRALRAIDAKQFWINPDCGLKTRKEPETIAALQDMIKATKEVRAEYQVLEK</sequence>
<comment type="cofactor">
    <cofactor evidence="12">
        <name>Zn(2+)</name>
        <dbReference type="ChEBI" id="CHEBI:29105"/>
    </cofactor>
    <text evidence="12">Binds 2 Zn(2+) ions per subunit.</text>
</comment>
<evidence type="ECO:0000256" key="4">
    <source>
        <dbReference type="ARBA" id="ARBA00022603"/>
    </source>
</evidence>
<evidence type="ECO:0000256" key="5">
    <source>
        <dbReference type="ARBA" id="ARBA00022605"/>
    </source>
</evidence>
<dbReference type="UniPathway" id="UPA00051">
    <property type="reaction ID" value="UER00082"/>
</dbReference>
<evidence type="ECO:0000256" key="10">
    <source>
        <dbReference type="HAMAP-Rule" id="MF_00172"/>
    </source>
</evidence>
<keyword evidence="9 10" id="KW-0486">Methionine biosynthesis</keyword>
<evidence type="ECO:0000313" key="17">
    <source>
        <dbReference type="Proteomes" id="UP000561617"/>
    </source>
</evidence>
<dbReference type="GO" id="GO:0032259">
    <property type="term" value="P:methylation"/>
    <property type="evidence" value="ECO:0007669"/>
    <property type="project" value="UniProtKB-KW"/>
</dbReference>
<evidence type="ECO:0000256" key="3">
    <source>
        <dbReference type="ARBA" id="ARBA00009553"/>
    </source>
</evidence>